<dbReference type="NCBIfam" id="NF033788">
    <property type="entry name" value="HTH_metalloreg"/>
    <property type="match status" value="1"/>
</dbReference>
<evidence type="ECO:0000259" key="2">
    <source>
        <dbReference type="PROSITE" id="PS50206"/>
    </source>
</evidence>
<evidence type="ECO:0000259" key="3">
    <source>
        <dbReference type="PROSITE" id="PS50987"/>
    </source>
</evidence>
<evidence type="ECO:0000313" key="5">
    <source>
        <dbReference type="Proteomes" id="UP000035996"/>
    </source>
</evidence>
<dbReference type="InterPro" id="IPR011991">
    <property type="entry name" value="ArsR-like_HTH"/>
</dbReference>
<dbReference type="PANTHER" id="PTHR43031:SF1">
    <property type="entry name" value="PYRIDINE NUCLEOTIDE-DISULPHIDE OXIDOREDUCTASE"/>
    <property type="match status" value="1"/>
</dbReference>
<organism evidence="4 5">
    <name type="scientific">Guptibacillus hwajinpoensis</name>
    <dbReference type="NCBI Taxonomy" id="208199"/>
    <lineage>
        <taxon>Bacteria</taxon>
        <taxon>Bacillati</taxon>
        <taxon>Bacillota</taxon>
        <taxon>Bacilli</taxon>
        <taxon>Bacillales</taxon>
        <taxon>Guptibacillaceae</taxon>
        <taxon>Guptibacillus</taxon>
    </lineage>
</organism>
<dbReference type="PATRIC" id="fig|157733.3.peg.1077"/>
<dbReference type="SMART" id="SM00450">
    <property type="entry name" value="RHOD"/>
    <property type="match status" value="1"/>
</dbReference>
<dbReference type="InterPro" id="IPR001845">
    <property type="entry name" value="HTH_ArsR_DNA-bd_dom"/>
</dbReference>
<feature type="domain" description="Rhodanese" evidence="2">
    <location>
        <begin position="130"/>
        <end position="212"/>
    </location>
</feature>
<dbReference type="RefSeq" id="WP_048312018.1">
    <property type="nucleotide sequence ID" value="NZ_CP119526.1"/>
</dbReference>
<dbReference type="OrthoDB" id="9800872at2"/>
<dbReference type="PROSITE" id="PS50987">
    <property type="entry name" value="HTH_ARSR_2"/>
    <property type="match status" value="1"/>
</dbReference>
<dbReference type="SMART" id="SM00418">
    <property type="entry name" value="HTH_ARSR"/>
    <property type="match status" value="1"/>
</dbReference>
<dbReference type="InterPro" id="IPR036390">
    <property type="entry name" value="WH_DNA-bd_sf"/>
</dbReference>
<dbReference type="InterPro" id="IPR036388">
    <property type="entry name" value="WH-like_DNA-bd_sf"/>
</dbReference>
<dbReference type="InterPro" id="IPR001763">
    <property type="entry name" value="Rhodanese-like_dom"/>
</dbReference>
<dbReference type="Proteomes" id="UP000035996">
    <property type="component" value="Unassembled WGS sequence"/>
</dbReference>
<feature type="domain" description="HTH arsR-type" evidence="3">
    <location>
        <begin position="6"/>
        <end position="100"/>
    </location>
</feature>
<name>A0A0J6CVH7_9BACL</name>
<proteinExistence type="predicted"/>
<keyword evidence="5" id="KW-1185">Reference proteome</keyword>
<dbReference type="Gene3D" id="1.10.10.10">
    <property type="entry name" value="Winged helix-like DNA-binding domain superfamily/Winged helix DNA-binding domain"/>
    <property type="match status" value="1"/>
</dbReference>
<dbReference type="AlphaFoldDB" id="A0A0J6CVH7"/>
<dbReference type="Pfam" id="PF00581">
    <property type="entry name" value="Rhodanese"/>
    <property type="match status" value="1"/>
</dbReference>
<dbReference type="EMBL" id="LELK01000004">
    <property type="protein sequence ID" value="KMM37180.1"/>
    <property type="molecule type" value="Genomic_DNA"/>
</dbReference>
<keyword evidence="1" id="KW-0238">DNA-binding</keyword>
<dbReference type="PANTHER" id="PTHR43031">
    <property type="entry name" value="FAD-DEPENDENT OXIDOREDUCTASE"/>
    <property type="match status" value="1"/>
</dbReference>
<dbReference type="GO" id="GO:0003677">
    <property type="term" value="F:DNA binding"/>
    <property type="evidence" value="ECO:0007669"/>
    <property type="project" value="UniProtKB-KW"/>
</dbReference>
<sequence length="218" mass="24991">MDSREFKDNVYGEFSRIGKVLSSPKRLELLDLISHSPKSVESLSQATKMSVSNTSKHLQALLDARLVTFYKEKNFVFYKLASPMVVSLLLSIKAVGAEQIDEVNTLRNEFILRSDELETLELAELMERMEEGNHILVDVRPRNEYETGHITGAISMPIHEIEKHLSNLPKDQEVIAYCRGPYCVYATEAVEFLRAEGYNAKRLEAGIHEWNQRRSNFQ</sequence>
<reference evidence="4" key="1">
    <citation type="submission" date="2015-06" db="EMBL/GenBank/DDBJ databases">
        <authorList>
            <person name="Liu B."/>
            <person name="Wang J."/>
            <person name="Zhu Y."/>
            <person name="Liu G."/>
            <person name="Chen Q."/>
            <person name="Zheng C."/>
            <person name="Che J."/>
            <person name="Ge C."/>
            <person name="Shi H."/>
            <person name="Pan Z."/>
            <person name="Liu X."/>
        </authorList>
    </citation>
    <scope>NUCLEOTIDE SEQUENCE [LARGE SCALE GENOMIC DNA]</scope>
    <source>
        <strain evidence="4">DSM 16346</strain>
    </source>
</reference>
<dbReference type="SUPFAM" id="SSF52821">
    <property type="entry name" value="Rhodanese/Cell cycle control phosphatase"/>
    <property type="match status" value="1"/>
</dbReference>
<dbReference type="PROSITE" id="PS50206">
    <property type="entry name" value="RHODANESE_3"/>
    <property type="match status" value="1"/>
</dbReference>
<accession>A0A0J6CVH7</accession>
<evidence type="ECO:0000256" key="1">
    <source>
        <dbReference type="ARBA" id="ARBA00023125"/>
    </source>
</evidence>
<protein>
    <submittedName>
        <fullName evidence="4">ArsR family transcriptional regulator</fullName>
    </submittedName>
</protein>
<evidence type="ECO:0000313" key="4">
    <source>
        <dbReference type="EMBL" id="KMM37180.1"/>
    </source>
</evidence>
<dbReference type="PRINTS" id="PR00778">
    <property type="entry name" value="HTHARSR"/>
</dbReference>
<dbReference type="InterPro" id="IPR036873">
    <property type="entry name" value="Rhodanese-like_dom_sf"/>
</dbReference>
<dbReference type="Pfam" id="PF01022">
    <property type="entry name" value="HTH_5"/>
    <property type="match status" value="1"/>
</dbReference>
<dbReference type="CDD" id="cd00158">
    <property type="entry name" value="RHOD"/>
    <property type="match status" value="1"/>
</dbReference>
<dbReference type="GO" id="GO:0003700">
    <property type="term" value="F:DNA-binding transcription factor activity"/>
    <property type="evidence" value="ECO:0007669"/>
    <property type="project" value="InterPro"/>
</dbReference>
<dbReference type="Gene3D" id="3.40.250.10">
    <property type="entry name" value="Rhodanese-like domain"/>
    <property type="match status" value="1"/>
</dbReference>
<gene>
    <name evidence="4" type="ORF">AB986_15020</name>
</gene>
<dbReference type="CDD" id="cd00090">
    <property type="entry name" value="HTH_ARSR"/>
    <property type="match status" value="1"/>
</dbReference>
<dbReference type="SUPFAM" id="SSF46785">
    <property type="entry name" value="Winged helix' DNA-binding domain"/>
    <property type="match status" value="1"/>
</dbReference>
<dbReference type="STRING" id="157733.AB986_15020"/>
<comment type="caution">
    <text evidence="4">The sequence shown here is derived from an EMBL/GenBank/DDBJ whole genome shotgun (WGS) entry which is preliminary data.</text>
</comment>
<dbReference type="InterPro" id="IPR050229">
    <property type="entry name" value="GlpE_sulfurtransferase"/>
</dbReference>